<dbReference type="EC" id="2.4.-.-" evidence="2"/>
<keyword evidence="2" id="KW-0808">Transferase</keyword>
<reference evidence="2 3" key="1">
    <citation type="submission" date="2024-04" db="EMBL/GenBank/DDBJ databases">
        <title>draft genome sequnece of Paenibacillus filicis.</title>
        <authorList>
            <person name="Kim D.-U."/>
        </authorList>
    </citation>
    <scope>NUCLEOTIDE SEQUENCE [LARGE SCALE GENOMIC DNA]</scope>
    <source>
        <strain evidence="2 3">KACC14197</strain>
    </source>
</reference>
<keyword evidence="2" id="KW-0328">Glycosyltransferase</keyword>
<proteinExistence type="predicted"/>
<feature type="domain" description="Spore protein YkvP/CgeB glycosyl transferase-like" evidence="1">
    <location>
        <begin position="218"/>
        <end position="368"/>
    </location>
</feature>
<organism evidence="2 3">
    <name type="scientific">Paenibacillus filicis</name>
    <dbReference type="NCBI Taxonomy" id="669464"/>
    <lineage>
        <taxon>Bacteria</taxon>
        <taxon>Bacillati</taxon>
        <taxon>Bacillota</taxon>
        <taxon>Bacilli</taxon>
        <taxon>Bacillales</taxon>
        <taxon>Paenibacillaceae</taxon>
        <taxon>Paenibacillus</taxon>
    </lineage>
</organism>
<dbReference type="InterPro" id="IPR055259">
    <property type="entry name" value="YkvP/CgeB_Glyco_trans-like"/>
</dbReference>
<protein>
    <submittedName>
        <fullName evidence="2">Glycosyltransferase</fullName>
        <ecNumber evidence="2">2.4.-.-</ecNumber>
    </submittedName>
</protein>
<evidence type="ECO:0000313" key="3">
    <source>
        <dbReference type="Proteomes" id="UP001469365"/>
    </source>
</evidence>
<sequence>MPKTALQRNSRAALGRQHGREQGLQLGLAYGYHYGRCEAIMRQVPQRAEGRWDVRVLYVSSGKGFPYSPLDASIIEALRELVRELIVLTPVQDIVATAQQIRPDIVIVLDGMNYAVERIDAIRAMGIRTAVWLTDDPYYTDITLPMVLHYDTVFTLELECVDLYRQNGSAQVHYLPFAANPNIFRPKPIPLEFRYDIGFIGSAYWNRAYFFDQVAPFLAKRHTYISGIWWDRLKNYKLLSNKIELGKWMGAEETAVYYNGMKISINLHRSVADESFNKNSRLIGAVSPNPRTFEIAACGTLQLTDVRSDLARFYTPDHEIVTYASPEELKYKIDYYLHHEEERRTIALNALRRTMTEHTYSQRMAQMLRLLFG</sequence>
<dbReference type="RefSeq" id="WP_341418396.1">
    <property type="nucleotide sequence ID" value="NZ_JBBPCC010000020.1"/>
</dbReference>
<keyword evidence="3" id="KW-1185">Reference proteome</keyword>
<dbReference type="GO" id="GO:0016757">
    <property type="term" value="F:glycosyltransferase activity"/>
    <property type="evidence" value="ECO:0007669"/>
    <property type="project" value="UniProtKB-KW"/>
</dbReference>
<dbReference type="Proteomes" id="UP001469365">
    <property type="component" value="Unassembled WGS sequence"/>
</dbReference>
<comment type="caution">
    <text evidence="2">The sequence shown here is derived from an EMBL/GenBank/DDBJ whole genome shotgun (WGS) entry which is preliminary data.</text>
</comment>
<dbReference type="Pfam" id="PF13524">
    <property type="entry name" value="Glyco_trans_1_2"/>
    <property type="match status" value="1"/>
</dbReference>
<evidence type="ECO:0000313" key="2">
    <source>
        <dbReference type="EMBL" id="MEK8131259.1"/>
    </source>
</evidence>
<accession>A0ABU9DQW0</accession>
<dbReference type="EMBL" id="JBBPCC010000020">
    <property type="protein sequence ID" value="MEK8131259.1"/>
    <property type="molecule type" value="Genomic_DNA"/>
</dbReference>
<name>A0ABU9DQW0_9BACL</name>
<gene>
    <name evidence="2" type="ORF">WMW72_25460</name>
</gene>
<evidence type="ECO:0000259" key="1">
    <source>
        <dbReference type="Pfam" id="PF13524"/>
    </source>
</evidence>